<keyword evidence="1" id="KW-0808">Transferase</keyword>
<dbReference type="GO" id="GO:0016740">
    <property type="term" value="F:transferase activity"/>
    <property type="evidence" value="ECO:0007669"/>
    <property type="project" value="UniProtKB-KW"/>
</dbReference>
<organism evidence="1 2">
    <name type="scientific">Chromobacterium fluminis</name>
    <dbReference type="NCBI Taxonomy" id="3044269"/>
    <lineage>
        <taxon>Bacteria</taxon>
        <taxon>Pseudomonadati</taxon>
        <taxon>Pseudomonadota</taxon>
        <taxon>Betaproteobacteria</taxon>
        <taxon>Neisseriales</taxon>
        <taxon>Chromobacteriaceae</taxon>
        <taxon>Chromobacterium</taxon>
    </lineage>
</organism>
<comment type="caution">
    <text evidence="1">The sequence shown here is derived from an EMBL/GenBank/DDBJ whole genome shotgun (WGS) entry which is preliminary data.</text>
</comment>
<protein>
    <submittedName>
        <fullName evidence="1">Transferase</fullName>
    </submittedName>
</protein>
<dbReference type="Proteomes" id="UP001515641">
    <property type="component" value="Unassembled WGS sequence"/>
</dbReference>
<gene>
    <name evidence="1" type="ORF">HA052_17175</name>
</gene>
<sequence>MPENNQLCFIASSDRRFWSEAGPAVLMGEWCKNGHSDSELNLREIYIGTPYGFSIAQRDMDHAIVRALEEKVFVDFCKVINSAHGVNYSSRYWKIVLGQWFRTAISVVFNRVRTIQSCLEIHKPSFVIDPKGDEYLLPRSTSGEALWAYSDPKWDGHFNLRILKIIAPSLQYIQGSEIGQEMEAEDKVNISKWNVKKQILILAWKCTRKFSKYFVRDCDAFIINSYLPRFEEAKLQLYLKQFPQLWRSPEVHFAQEFDFKLRQKLCAQIQIEGVGDIESLFRSVVFEIIPKCYLEGYAHLVRQAEYLPWPKSPKFIFTSNNFGTDELFKVWTAKQVQSGVKYIVGQHGNNYGTHRYMNPSVEEETSDNFISWGWKGGLHQHVPGFNFKIPANTVLRVDPRGDLLLVQVWAGHRVSTWDGSHQFINYMEDQFSFVNGLNANVRSLLNVRLHHDWARLDWNEPARWKKFDSDIKLDLGLLNIQDQIRRSRLVVHSYDSTGLLETMALNIPTIAFWQNGLAHLRDEVKEDFQALVDIGIIHLSPKSAAHMVNEIWDDTAAWWGEPKRKKIVEIFCSKYSKMSKNPAIELANCLLHC</sequence>
<proteinExistence type="predicted"/>
<dbReference type="EMBL" id="JAAOMA010000025">
    <property type="protein sequence ID" value="NHR06922.1"/>
    <property type="molecule type" value="Genomic_DNA"/>
</dbReference>
<dbReference type="NCBIfam" id="TIGR04331">
    <property type="entry name" value="o_ant_LIC12162"/>
    <property type="match status" value="1"/>
</dbReference>
<dbReference type="RefSeq" id="WP_166452816.1">
    <property type="nucleotide sequence ID" value="NZ_JAAOMA010000025.1"/>
</dbReference>
<reference evidence="1 2" key="1">
    <citation type="submission" date="2020-03" db="EMBL/GenBank/DDBJ databases">
        <title>Draft genome sequence of environmentally isolated cultures.</title>
        <authorList>
            <person name="Wilson H.S."/>
            <person name="De Leon M.E."/>
        </authorList>
    </citation>
    <scope>NUCLEOTIDE SEQUENCE [LARGE SCALE GENOMIC DNA]</scope>
    <source>
        <strain evidence="1 2">HSC-31F16</strain>
    </source>
</reference>
<name>A0ABX0L526_9NEIS</name>
<accession>A0ABX0L526</accession>
<evidence type="ECO:0000313" key="1">
    <source>
        <dbReference type="EMBL" id="NHR06922.1"/>
    </source>
</evidence>
<evidence type="ECO:0000313" key="2">
    <source>
        <dbReference type="Proteomes" id="UP001515641"/>
    </source>
</evidence>
<keyword evidence="2" id="KW-1185">Reference proteome</keyword>
<dbReference type="InterPro" id="IPR027603">
    <property type="entry name" value="LIC12162"/>
</dbReference>